<sequence>MVIKIYLYAQEFNDSWQGQSGTKTRVSYLTNKYIHALNKLEYDAKVSITFSSEDGRKASEEEMEFVVEGKNKQEEDKIWDTIIRVKNNITE</sequence>
<evidence type="ECO:0000313" key="2">
    <source>
        <dbReference type="Proteomes" id="UP001597013"/>
    </source>
</evidence>
<evidence type="ECO:0000313" key="1">
    <source>
        <dbReference type="EMBL" id="MFD1062055.1"/>
    </source>
</evidence>
<dbReference type="Proteomes" id="UP001597013">
    <property type="component" value="Unassembled WGS sequence"/>
</dbReference>
<organism evidence="1 2">
    <name type="scientific">Winogradskyella litorisediminis</name>
    <dbReference type="NCBI Taxonomy" id="1156618"/>
    <lineage>
        <taxon>Bacteria</taxon>
        <taxon>Pseudomonadati</taxon>
        <taxon>Bacteroidota</taxon>
        <taxon>Flavobacteriia</taxon>
        <taxon>Flavobacteriales</taxon>
        <taxon>Flavobacteriaceae</taxon>
        <taxon>Winogradskyella</taxon>
    </lineage>
</organism>
<dbReference type="EMBL" id="JBHTJL010000007">
    <property type="protein sequence ID" value="MFD1062055.1"/>
    <property type="molecule type" value="Genomic_DNA"/>
</dbReference>
<proteinExistence type="predicted"/>
<gene>
    <name evidence="1" type="ORF">ACFQ1Q_02255</name>
</gene>
<keyword evidence="2" id="KW-1185">Reference proteome</keyword>
<accession>A0ABW3N5Z8</accession>
<dbReference type="RefSeq" id="WP_386127559.1">
    <property type="nucleotide sequence ID" value="NZ_JBHTJL010000007.1"/>
</dbReference>
<name>A0ABW3N5Z8_9FLAO</name>
<comment type="caution">
    <text evidence="1">The sequence shown here is derived from an EMBL/GenBank/DDBJ whole genome shotgun (WGS) entry which is preliminary data.</text>
</comment>
<reference evidence="2" key="1">
    <citation type="journal article" date="2019" name="Int. J. Syst. Evol. Microbiol.">
        <title>The Global Catalogue of Microorganisms (GCM) 10K type strain sequencing project: providing services to taxonomists for standard genome sequencing and annotation.</title>
        <authorList>
            <consortium name="The Broad Institute Genomics Platform"/>
            <consortium name="The Broad Institute Genome Sequencing Center for Infectious Disease"/>
            <person name="Wu L."/>
            <person name="Ma J."/>
        </authorList>
    </citation>
    <scope>NUCLEOTIDE SEQUENCE [LARGE SCALE GENOMIC DNA]</scope>
    <source>
        <strain evidence="2">CCUG 62215</strain>
    </source>
</reference>
<protein>
    <submittedName>
        <fullName evidence="1">Uncharacterized protein</fullName>
    </submittedName>
</protein>